<dbReference type="GO" id="GO:0071897">
    <property type="term" value="P:DNA biosynthetic process"/>
    <property type="evidence" value="ECO:0007669"/>
    <property type="project" value="UniProtKB-ARBA"/>
</dbReference>
<dbReference type="InterPro" id="IPR000477">
    <property type="entry name" value="RT_dom"/>
</dbReference>
<name>A0A8R2M8E0_BOMMO</name>
<dbReference type="PANTHER" id="PTHR47027">
    <property type="entry name" value="REVERSE TRANSCRIPTASE DOMAIN-CONTAINING PROTEIN"/>
    <property type="match status" value="1"/>
</dbReference>
<organism evidence="2 3">
    <name type="scientific">Bombyx mori</name>
    <name type="common">Silk moth</name>
    <dbReference type="NCBI Taxonomy" id="7091"/>
    <lineage>
        <taxon>Eukaryota</taxon>
        <taxon>Metazoa</taxon>
        <taxon>Ecdysozoa</taxon>
        <taxon>Arthropoda</taxon>
        <taxon>Hexapoda</taxon>
        <taxon>Insecta</taxon>
        <taxon>Pterygota</taxon>
        <taxon>Neoptera</taxon>
        <taxon>Endopterygota</taxon>
        <taxon>Lepidoptera</taxon>
        <taxon>Glossata</taxon>
        <taxon>Ditrysia</taxon>
        <taxon>Bombycoidea</taxon>
        <taxon>Bombycidae</taxon>
        <taxon>Bombycinae</taxon>
        <taxon>Bombyx</taxon>
    </lineage>
</organism>
<accession>A0A8R2M8E0</accession>
<dbReference type="Gene3D" id="3.30.70.270">
    <property type="match status" value="1"/>
</dbReference>
<dbReference type="InterPro" id="IPR043128">
    <property type="entry name" value="Rev_trsase/Diguanyl_cyclase"/>
</dbReference>
<dbReference type="Pfam" id="PF00078">
    <property type="entry name" value="RVT_1"/>
    <property type="match status" value="1"/>
</dbReference>
<feature type="domain" description="Reverse transcriptase" evidence="1">
    <location>
        <begin position="218"/>
        <end position="461"/>
    </location>
</feature>
<proteinExistence type="predicted"/>
<evidence type="ECO:0000313" key="2">
    <source>
        <dbReference type="EnsemblMetazoa" id="XP_037875914.1"/>
    </source>
</evidence>
<dbReference type="SUPFAM" id="SSF56672">
    <property type="entry name" value="DNA/RNA polymerases"/>
    <property type="match status" value="1"/>
</dbReference>
<dbReference type="InterPro" id="IPR043502">
    <property type="entry name" value="DNA/RNA_pol_sf"/>
</dbReference>
<dbReference type="PROSITE" id="PS50878">
    <property type="entry name" value="RT_POL"/>
    <property type="match status" value="1"/>
</dbReference>
<dbReference type="Proteomes" id="UP000005204">
    <property type="component" value="Unassembled WGS sequence"/>
</dbReference>
<dbReference type="EnsemblMetazoa" id="XM_038019986.1">
    <property type="protein sequence ID" value="XP_037875914.1"/>
    <property type="gene ID" value="LOC119630471"/>
</dbReference>
<reference evidence="2" key="2">
    <citation type="submission" date="2022-06" db="UniProtKB">
        <authorList>
            <consortium name="EnsemblMetazoa"/>
        </authorList>
    </citation>
    <scope>IDENTIFICATION</scope>
    <source>
        <strain evidence="2">p50T (Dazao)</strain>
    </source>
</reference>
<keyword evidence="3" id="KW-1185">Reference proteome</keyword>
<evidence type="ECO:0000259" key="1">
    <source>
        <dbReference type="PROSITE" id="PS50878"/>
    </source>
</evidence>
<sequence>MGQYGLGQRNERGERLLEYALEYRLAIINTYFKKRPSRRWTWKSPDEKVKNEIDYIMTNVPKIVQNYEVLNNVKFQTDHRLLRATVLLSQAKKNRKGFKPPPKIPKNEEETRYYIDSLKSNIETKLADTRNVQSYYDALEIAITKSLTSKNNTKKEKRHKIFSEETLALINKRSELTLRKNKDADTKKELSKLYKETSKAIKRDYSKHRQRIITEKLNKFRSTKRAFKELNLRKTWIQKLEGQHKEITTRQEIVQKATSFYQELYKNKNKTIKEANDSHNCYNTETIRPIEEKDTYAQLKHLKSDKSPGPDAITNEALKIGAPVLLKPLTELFNLILEAEIVPIQCISYVKLESRGDAINIERGVRQGDPLSPKLFIAVLEDVFRNTDWKNRGIKINNRYLSHLRFADDIVMLSETANELQDMLRSLVQASSQVGLEMNATKTKIMTNSIERPINVKGKTIEYVYSYIYLGIQISFLKTHNEDEIERRTIIAWKKFWSLREILKGDYSINLKKTVLDTCILPCLLYGCQTWVYTTRAKQRITTTQRAMERSILNIRKIQKVRSKVIRQKTKITDALTQALKLKWQWAGHVLRYTDTRWTVNTTIWKGPIGKRRVGRPKRRWADDITEIIGKDWQTIGKDRDQWKGLEEAFTRDEGSTSNNKN</sequence>
<dbReference type="InterPro" id="IPR036691">
    <property type="entry name" value="Endo/exonu/phosph_ase_sf"/>
</dbReference>
<protein>
    <recommendedName>
        <fullName evidence="1">Reverse transcriptase domain-containing protein</fullName>
    </recommendedName>
</protein>
<dbReference type="PANTHER" id="PTHR47027:SF29">
    <property type="entry name" value="C2H2-TYPE DOMAIN-CONTAINING PROTEIN"/>
    <property type="match status" value="1"/>
</dbReference>
<dbReference type="Gene3D" id="3.60.10.10">
    <property type="entry name" value="Endonuclease/exonuclease/phosphatase"/>
    <property type="match status" value="1"/>
</dbReference>
<reference evidence="3" key="1">
    <citation type="journal article" date="2008" name="Insect Biochem. Mol. Biol.">
        <title>The genome of a lepidopteran model insect, the silkworm Bombyx mori.</title>
        <authorList>
            <consortium name="International Silkworm Genome Consortium"/>
        </authorList>
    </citation>
    <scope>NUCLEOTIDE SEQUENCE [LARGE SCALE GENOMIC DNA]</scope>
    <source>
        <strain evidence="3">p50T</strain>
    </source>
</reference>
<evidence type="ECO:0000313" key="3">
    <source>
        <dbReference type="Proteomes" id="UP000005204"/>
    </source>
</evidence>
<dbReference type="AlphaFoldDB" id="A0A8R2M8E0"/>